<protein>
    <submittedName>
        <fullName evidence="2">Uncharacterized protein</fullName>
    </submittedName>
</protein>
<feature type="region of interest" description="Disordered" evidence="1">
    <location>
        <begin position="112"/>
        <end position="136"/>
    </location>
</feature>
<feature type="compositionally biased region" description="Basic and acidic residues" evidence="1">
    <location>
        <begin position="262"/>
        <end position="272"/>
    </location>
</feature>
<dbReference type="AlphaFoldDB" id="A0AAV2FQC5"/>
<gene>
    <name evidence="2" type="ORF">LTRI10_LOCUS40654</name>
</gene>
<dbReference type="EMBL" id="OZ034820">
    <property type="protein sequence ID" value="CAL1400534.1"/>
    <property type="molecule type" value="Genomic_DNA"/>
</dbReference>
<reference evidence="2 3" key="1">
    <citation type="submission" date="2024-04" db="EMBL/GenBank/DDBJ databases">
        <authorList>
            <person name="Fracassetti M."/>
        </authorList>
    </citation>
    <scope>NUCLEOTIDE SEQUENCE [LARGE SCALE GENOMIC DNA]</scope>
</reference>
<keyword evidence="3" id="KW-1185">Reference proteome</keyword>
<feature type="region of interest" description="Disordered" evidence="1">
    <location>
        <begin position="249"/>
        <end position="272"/>
    </location>
</feature>
<sequence length="272" mass="30505">MLHSTNSCVVFCNLLQDVIEKGRIKLPEPKKDAMLVDTNPFPNLLGVNMVNPDFSKIELPRFKLVLDTTTQQGTPTMVFEQGESSKGMQANSAASKVSSGVEKLCAQCKRSSRLDEVRPNRPVQQRIGPPHRPRYPSYQRQVEGVIQPTWGQRRQWVAHDPLPMRRTSKMPNVPQGVGHTYDMHSQPVAIGGMTKTQRRRFLRKNAKARKGQYPVVPGEMVRPTQQNEDGHASIEVDNSMTTGSKVIVSDQGKHAQVQSDGKGQKEKKWCRG</sequence>
<name>A0AAV2FQC5_9ROSI</name>
<accession>A0AAV2FQC5</accession>
<evidence type="ECO:0000313" key="2">
    <source>
        <dbReference type="EMBL" id="CAL1400534.1"/>
    </source>
</evidence>
<dbReference type="Proteomes" id="UP001497516">
    <property type="component" value="Chromosome 7"/>
</dbReference>
<evidence type="ECO:0000313" key="3">
    <source>
        <dbReference type="Proteomes" id="UP001497516"/>
    </source>
</evidence>
<proteinExistence type="predicted"/>
<organism evidence="2 3">
    <name type="scientific">Linum trigynum</name>
    <dbReference type="NCBI Taxonomy" id="586398"/>
    <lineage>
        <taxon>Eukaryota</taxon>
        <taxon>Viridiplantae</taxon>
        <taxon>Streptophyta</taxon>
        <taxon>Embryophyta</taxon>
        <taxon>Tracheophyta</taxon>
        <taxon>Spermatophyta</taxon>
        <taxon>Magnoliopsida</taxon>
        <taxon>eudicotyledons</taxon>
        <taxon>Gunneridae</taxon>
        <taxon>Pentapetalae</taxon>
        <taxon>rosids</taxon>
        <taxon>fabids</taxon>
        <taxon>Malpighiales</taxon>
        <taxon>Linaceae</taxon>
        <taxon>Linum</taxon>
    </lineage>
</organism>
<evidence type="ECO:0000256" key="1">
    <source>
        <dbReference type="SAM" id="MobiDB-lite"/>
    </source>
</evidence>